<dbReference type="Proteomes" id="UP000429523">
    <property type="component" value="Unassembled WGS sequence"/>
</dbReference>
<dbReference type="Proteomes" id="UP000440732">
    <property type="component" value="Unassembled WGS sequence"/>
</dbReference>
<dbReference type="EMBL" id="QXGA01000965">
    <property type="protein sequence ID" value="KAE9133770.1"/>
    <property type="molecule type" value="Genomic_DNA"/>
</dbReference>
<evidence type="ECO:0000256" key="1">
    <source>
        <dbReference type="SAM" id="SignalP"/>
    </source>
</evidence>
<evidence type="ECO:0000313" key="4">
    <source>
        <dbReference type="Proteomes" id="UP000429523"/>
    </source>
</evidence>
<feature type="chain" id="PRO_5036379470" description="Secreted protein" evidence="1">
    <location>
        <begin position="26"/>
        <end position="95"/>
    </location>
</feature>
<protein>
    <recommendedName>
        <fullName evidence="6">Secreted protein</fullName>
    </recommendedName>
</protein>
<feature type="signal peptide" evidence="1">
    <location>
        <begin position="1"/>
        <end position="25"/>
    </location>
</feature>
<accession>A0A6A3FNX5</accession>
<dbReference type="AlphaFoldDB" id="A0A6A3FNX5"/>
<keyword evidence="1" id="KW-0732">Signal</keyword>
<gene>
    <name evidence="3" type="ORF">PF006_g14972</name>
    <name evidence="2" type="ORF">PF009_g2643</name>
</gene>
<proteinExistence type="predicted"/>
<organism evidence="2 4">
    <name type="scientific">Phytophthora fragariae</name>
    <dbReference type="NCBI Taxonomy" id="53985"/>
    <lineage>
        <taxon>Eukaryota</taxon>
        <taxon>Sar</taxon>
        <taxon>Stramenopiles</taxon>
        <taxon>Oomycota</taxon>
        <taxon>Peronosporomycetes</taxon>
        <taxon>Peronosporales</taxon>
        <taxon>Peronosporaceae</taxon>
        <taxon>Phytophthora</taxon>
    </lineage>
</organism>
<evidence type="ECO:0000313" key="5">
    <source>
        <dbReference type="Proteomes" id="UP000440732"/>
    </source>
</evidence>
<comment type="caution">
    <text evidence="2">The sequence shown here is derived from an EMBL/GenBank/DDBJ whole genome shotgun (WGS) entry which is preliminary data.</text>
</comment>
<evidence type="ECO:0008006" key="6">
    <source>
        <dbReference type="Google" id="ProtNLM"/>
    </source>
</evidence>
<name>A0A6A3FNX5_9STRA</name>
<dbReference type="EMBL" id="QXGF01000071">
    <property type="protein sequence ID" value="KAE8947764.1"/>
    <property type="molecule type" value="Genomic_DNA"/>
</dbReference>
<evidence type="ECO:0000313" key="3">
    <source>
        <dbReference type="EMBL" id="KAE9133770.1"/>
    </source>
</evidence>
<evidence type="ECO:0000313" key="2">
    <source>
        <dbReference type="EMBL" id="KAE8947764.1"/>
    </source>
</evidence>
<sequence length="95" mass="10871">MVNPPAQVVLLLSWCRLHRLPPIAAWTRVCGCDCWLCAMSFAFREWDGAGRLRFLRCWVHVCSGLSNTEAEFGWNSEDRTAIAANFERGRTDDRP</sequence>
<reference evidence="4 5" key="1">
    <citation type="submission" date="2018-08" db="EMBL/GenBank/DDBJ databases">
        <title>Genomic investigation of the strawberry pathogen Phytophthora fragariae indicates pathogenicity is determined by transcriptional variation in three key races.</title>
        <authorList>
            <person name="Adams T.M."/>
            <person name="Armitage A.D."/>
            <person name="Sobczyk M.K."/>
            <person name="Bates H.J."/>
            <person name="Dunwell J.M."/>
            <person name="Nellist C.F."/>
            <person name="Harrison R.J."/>
        </authorList>
    </citation>
    <scope>NUCLEOTIDE SEQUENCE [LARGE SCALE GENOMIC DNA]</scope>
    <source>
        <strain evidence="3 5">NOV-5</strain>
        <strain evidence="2 4">NOV-9</strain>
    </source>
</reference>